<sequence>MKTSFFFRF</sequence>
<organism evidence="1">
    <name type="scientific">Arundo donax</name>
    <name type="common">Giant reed</name>
    <name type="synonym">Donax arundinaceus</name>
    <dbReference type="NCBI Taxonomy" id="35708"/>
    <lineage>
        <taxon>Eukaryota</taxon>
        <taxon>Viridiplantae</taxon>
        <taxon>Streptophyta</taxon>
        <taxon>Embryophyta</taxon>
        <taxon>Tracheophyta</taxon>
        <taxon>Spermatophyta</taxon>
        <taxon>Magnoliopsida</taxon>
        <taxon>Liliopsida</taxon>
        <taxon>Poales</taxon>
        <taxon>Poaceae</taxon>
        <taxon>PACMAD clade</taxon>
        <taxon>Arundinoideae</taxon>
        <taxon>Arundineae</taxon>
        <taxon>Arundo</taxon>
    </lineage>
</organism>
<accession>A0A0A9FBP4</accession>
<reference evidence="1" key="1">
    <citation type="submission" date="2014-09" db="EMBL/GenBank/DDBJ databases">
        <authorList>
            <person name="Magalhaes I.L.F."/>
            <person name="Oliveira U."/>
            <person name="Santos F.R."/>
            <person name="Vidigal T.H.D.A."/>
            <person name="Brescovit A.D."/>
            <person name="Santos A.J."/>
        </authorList>
    </citation>
    <scope>NUCLEOTIDE SEQUENCE</scope>
    <source>
        <tissue evidence="1">Shoot tissue taken approximately 20 cm above the soil surface</tissue>
    </source>
</reference>
<proteinExistence type="predicted"/>
<reference evidence="1" key="2">
    <citation type="journal article" date="2015" name="Data Brief">
        <title>Shoot transcriptome of the giant reed, Arundo donax.</title>
        <authorList>
            <person name="Barrero R.A."/>
            <person name="Guerrero F.D."/>
            <person name="Moolhuijzen P."/>
            <person name="Goolsby J.A."/>
            <person name="Tidwell J."/>
            <person name="Bellgard S.E."/>
            <person name="Bellgard M.I."/>
        </authorList>
    </citation>
    <scope>NUCLEOTIDE SEQUENCE</scope>
    <source>
        <tissue evidence="1">Shoot tissue taken approximately 20 cm above the soil surface</tissue>
    </source>
</reference>
<name>A0A0A9FBP4_ARUDO</name>
<protein>
    <submittedName>
        <fullName evidence="1">Uncharacterized protein</fullName>
    </submittedName>
</protein>
<evidence type="ECO:0000313" key="1">
    <source>
        <dbReference type="EMBL" id="JAE08604.1"/>
    </source>
</evidence>
<dbReference type="EMBL" id="GBRH01189292">
    <property type="protein sequence ID" value="JAE08604.1"/>
    <property type="molecule type" value="Transcribed_RNA"/>
</dbReference>